<evidence type="ECO:0000313" key="1">
    <source>
        <dbReference type="EMBL" id="QJA49019.1"/>
    </source>
</evidence>
<sequence length="70" mass="8284">MSTTRQKIVNLIRKELQDSTLIIDWEMVEYLCKAAKLNDTAFRDKLLKKDKRGVLKDFLLSPSYHKKQTK</sequence>
<dbReference type="EMBL" id="MT144113">
    <property type="protein sequence ID" value="QJA49019.1"/>
    <property type="molecule type" value="Genomic_DNA"/>
</dbReference>
<dbReference type="EMBL" id="MT145146">
    <property type="protein sequence ID" value="QJI04077.1"/>
    <property type="molecule type" value="Genomic_DNA"/>
</dbReference>
<name>A0A6H1ZNG6_9ZZZZ</name>
<evidence type="ECO:0000313" key="2">
    <source>
        <dbReference type="EMBL" id="QJI04077.1"/>
    </source>
</evidence>
<dbReference type="AlphaFoldDB" id="A0A6H1ZNG6"/>
<organism evidence="1">
    <name type="scientific">viral metagenome</name>
    <dbReference type="NCBI Taxonomy" id="1070528"/>
    <lineage>
        <taxon>unclassified sequences</taxon>
        <taxon>metagenomes</taxon>
        <taxon>organismal metagenomes</taxon>
    </lineage>
</organism>
<gene>
    <name evidence="1" type="ORF">TM448A01214_0025</name>
    <name evidence="2" type="ORF">TM448B06007_0003</name>
</gene>
<reference evidence="1" key="1">
    <citation type="submission" date="2020-03" db="EMBL/GenBank/DDBJ databases">
        <title>The deep terrestrial virosphere.</title>
        <authorList>
            <person name="Holmfeldt K."/>
            <person name="Nilsson E."/>
            <person name="Simone D."/>
            <person name="Lopez-Fernandez M."/>
            <person name="Wu X."/>
            <person name="de Brujin I."/>
            <person name="Lundin D."/>
            <person name="Andersson A."/>
            <person name="Bertilsson S."/>
            <person name="Dopson M."/>
        </authorList>
    </citation>
    <scope>NUCLEOTIDE SEQUENCE</scope>
    <source>
        <strain evidence="1">TM448A01214</strain>
        <strain evidence="2">TM448B06007</strain>
    </source>
</reference>
<accession>A0A6H1ZNG6</accession>
<protein>
    <submittedName>
        <fullName evidence="1">Uncharacterized protein</fullName>
    </submittedName>
</protein>
<proteinExistence type="predicted"/>